<dbReference type="InterPro" id="IPR003615">
    <property type="entry name" value="HNH_nuc"/>
</dbReference>
<evidence type="ECO:0000256" key="1">
    <source>
        <dbReference type="SAM" id="MobiDB-lite"/>
    </source>
</evidence>
<gene>
    <name evidence="3" type="ORF">WJX73_002485</name>
</gene>
<proteinExistence type="predicted"/>
<evidence type="ECO:0000313" key="3">
    <source>
        <dbReference type="EMBL" id="KAK9804580.1"/>
    </source>
</evidence>
<feature type="compositionally biased region" description="Polar residues" evidence="1">
    <location>
        <begin position="315"/>
        <end position="330"/>
    </location>
</feature>
<feature type="compositionally biased region" description="Basic and acidic residues" evidence="1">
    <location>
        <begin position="297"/>
        <end position="314"/>
    </location>
</feature>
<dbReference type="Pfam" id="PF13391">
    <property type="entry name" value="HNH_2"/>
    <property type="match status" value="1"/>
</dbReference>
<sequence>MRIQSWQVDCDSEKPVQESSLSAIQATFPGFDCYVWHKDCWDHIDASTAGLVVDGSCLRIIRKPIPVQPAPVSEERLLQIVRQYAVPAEQLEQILSNKLGPVTRMLIHAQLQPAASSRSAKRDDAYRRTAIKFYFGEDALSAASLCCMVTGECVPQQGLTAGHIYRRAWPTGILASMELHHDDPRNIIIMQKSLKHALDQHKWALFPQEDGTIQIHVLYDRFLNSRTEQYITGNKGASMKWSDIHLKPLVLPSERHGSPAKRLCGIQASTAIDTARASGWISADAYEQIRAREAAWAQDFDRPQMESSSKDQARLTESLSASVDSSPANS</sequence>
<evidence type="ECO:0000313" key="4">
    <source>
        <dbReference type="Proteomes" id="UP001465755"/>
    </source>
</evidence>
<protein>
    <recommendedName>
        <fullName evidence="2">HNH nuclease domain-containing protein</fullName>
    </recommendedName>
</protein>
<feature type="domain" description="HNH nuclease" evidence="2">
    <location>
        <begin position="147"/>
        <end position="205"/>
    </location>
</feature>
<feature type="region of interest" description="Disordered" evidence="1">
    <location>
        <begin position="297"/>
        <end position="330"/>
    </location>
</feature>
<keyword evidence="4" id="KW-1185">Reference proteome</keyword>
<dbReference type="EMBL" id="JALJOQ010000049">
    <property type="protein sequence ID" value="KAK9804580.1"/>
    <property type="molecule type" value="Genomic_DNA"/>
</dbReference>
<accession>A0AAW1P2Q5</accession>
<name>A0AAW1P2Q5_9CHLO</name>
<organism evidence="3 4">
    <name type="scientific">Symbiochloris irregularis</name>
    <dbReference type="NCBI Taxonomy" id="706552"/>
    <lineage>
        <taxon>Eukaryota</taxon>
        <taxon>Viridiplantae</taxon>
        <taxon>Chlorophyta</taxon>
        <taxon>core chlorophytes</taxon>
        <taxon>Trebouxiophyceae</taxon>
        <taxon>Trebouxiales</taxon>
        <taxon>Trebouxiaceae</taxon>
        <taxon>Symbiochloris</taxon>
    </lineage>
</organism>
<reference evidence="3 4" key="1">
    <citation type="journal article" date="2024" name="Nat. Commun.">
        <title>Phylogenomics reveals the evolutionary origins of lichenization in chlorophyte algae.</title>
        <authorList>
            <person name="Puginier C."/>
            <person name="Libourel C."/>
            <person name="Otte J."/>
            <person name="Skaloud P."/>
            <person name="Haon M."/>
            <person name="Grisel S."/>
            <person name="Petersen M."/>
            <person name="Berrin J.G."/>
            <person name="Delaux P.M."/>
            <person name="Dal Grande F."/>
            <person name="Keller J."/>
        </authorList>
    </citation>
    <scope>NUCLEOTIDE SEQUENCE [LARGE SCALE GENOMIC DNA]</scope>
    <source>
        <strain evidence="3 4">SAG 2036</strain>
    </source>
</reference>
<dbReference type="AlphaFoldDB" id="A0AAW1P2Q5"/>
<comment type="caution">
    <text evidence="3">The sequence shown here is derived from an EMBL/GenBank/DDBJ whole genome shotgun (WGS) entry which is preliminary data.</text>
</comment>
<evidence type="ECO:0000259" key="2">
    <source>
        <dbReference type="Pfam" id="PF13391"/>
    </source>
</evidence>
<dbReference type="Proteomes" id="UP001465755">
    <property type="component" value="Unassembled WGS sequence"/>
</dbReference>